<reference evidence="1 2" key="1">
    <citation type="submission" date="2019-06" db="EMBL/GenBank/DDBJ databases">
        <authorList>
            <person name="Lee I."/>
            <person name="Jang G.I."/>
            <person name="Hwang C.Y."/>
        </authorList>
    </citation>
    <scope>NUCLEOTIDE SEQUENCE [LARGE SCALE GENOMIC DNA]</scope>
    <source>
        <strain evidence="1 2">PAMC 28131</strain>
    </source>
</reference>
<sequence>MSTNLKTILISLTVAVAAIFTYVQVDKYLEAKKEAETEFKDGKKLVSSASANAENVLRVEYEDSNITFNELFDKVDEAVKEADKAIIFVSSSEIDDGWKKSAIAYLTASQDALRAMRSKYQKSLDFSSHLDFVKDRLEDYRTSPYNEYSDAADRQRLKRYSEELDEKNAAVNAANLEYYNSIKKLESAWKANNQSIGKEIMIKKDVIDKVEKKLTPTPVKP</sequence>
<evidence type="ECO:0000313" key="2">
    <source>
        <dbReference type="Proteomes" id="UP000319897"/>
    </source>
</evidence>
<evidence type="ECO:0000313" key="1">
    <source>
        <dbReference type="EMBL" id="TPE59227.1"/>
    </source>
</evidence>
<dbReference type="EMBL" id="VFSU01000031">
    <property type="protein sequence ID" value="TPE59227.1"/>
    <property type="molecule type" value="Genomic_DNA"/>
</dbReference>
<proteinExistence type="predicted"/>
<protein>
    <submittedName>
        <fullName evidence="1">Uncharacterized protein</fullName>
    </submittedName>
</protein>
<organism evidence="1 2">
    <name type="scientific">Sandaracinobacter neustonicus</name>
    <dbReference type="NCBI Taxonomy" id="1715348"/>
    <lineage>
        <taxon>Bacteria</taxon>
        <taxon>Pseudomonadati</taxon>
        <taxon>Pseudomonadota</taxon>
        <taxon>Alphaproteobacteria</taxon>
        <taxon>Sphingomonadales</taxon>
        <taxon>Sphingosinicellaceae</taxon>
        <taxon>Sandaracinobacter</taxon>
    </lineage>
</organism>
<dbReference type="RefSeq" id="WP_140929098.1">
    <property type="nucleotide sequence ID" value="NZ_VFSU01000031.1"/>
</dbReference>
<name>A0A501XFX3_9SPHN</name>
<accession>A0A501XFX3</accession>
<comment type="caution">
    <text evidence="1">The sequence shown here is derived from an EMBL/GenBank/DDBJ whole genome shotgun (WGS) entry which is preliminary data.</text>
</comment>
<dbReference type="Proteomes" id="UP000319897">
    <property type="component" value="Unassembled WGS sequence"/>
</dbReference>
<keyword evidence="2" id="KW-1185">Reference proteome</keyword>
<gene>
    <name evidence="1" type="ORF">FJQ54_14285</name>
</gene>
<dbReference type="AlphaFoldDB" id="A0A501XFX3"/>